<dbReference type="EMBL" id="JAYMGO010000007">
    <property type="protein sequence ID" value="KAL1270814.1"/>
    <property type="molecule type" value="Genomic_DNA"/>
</dbReference>
<protein>
    <submittedName>
        <fullName evidence="2">Uncharacterized protein</fullName>
    </submittedName>
</protein>
<reference evidence="2 3" key="1">
    <citation type="submission" date="2023-09" db="EMBL/GenBank/DDBJ databases">
        <authorList>
            <person name="Wang M."/>
        </authorList>
    </citation>
    <scope>NUCLEOTIDE SEQUENCE [LARGE SCALE GENOMIC DNA]</scope>
    <source>
        <strain evidence="2">GT-2023</strain>
        <tissue evidence="2">Liver</tissue>
    </source>
</reference>
<evidence type="ECO:0000256" key="1">
    <source>
        <dbReference type="SAM" id="MobiDB-lite"/>
    </source>
</evidence>
<evidence type="ECO:0000313" key="3">
    <source>
        <dbReference type="Proteomes" id="UP001558613"/>
    </source>
</evidence>
<keyword evidence="3" id="KW-1185">Reference proteome</keyword>
<evidence type="ECO:0000313" key="2">
    <source>
        <dbReference type="EMBL" id="KAL1270814.1"/>
    </source>
</evidence>
<feature type="region of interest" description="Disordered" evidence="1">
    <location>
        <begin position="44"/>
        <end position="66"/>
    </location>
</feature>
<name>A0ABR3N1Q7_9TELE</name>
<proteinExistence type="predicted"/>
<feature type="compositionally biased region" description="Basic and acidic residues" evidence="1">
    <location>
        <begin position="44"/>
        <end position="65"/>
    </location>
</feature>
<dbReference type="Proteomes" id="UP001558613">
    <property type="component" value="Unassembled WGS sequence"/>
</dbReference>
<organism evidence="2 3">
    <name type="scientific">Cirrhinus molitorella</name>
    <name type="common">mud carp</name>
    <dbReference type="NCBI Taxonomy" id="172907"/>
    <lineage>
        <taxon>Eukaryota</taxon>
        <taxon>Metazoa</taxon>
        <taxon>Chordata</taxon>
        <taxon>Craniata</taxon>
        <taxon>Vertebrata</taxon>
        <taxon>Euteleostomi</taxon>
        <taxon>Actinopterygii</taxon>
        <taxon>Neopterygii</taxon>
        <taxon>Teleostei</taxon>
        <taxon>Ostariophysi</taxon>
        <taxon>Cypriniformes</taxon>
        <taxon>Cyprinidae</taxon>
        <taxon>Labeoninae</taxon>
        <taxon>Labeonini</taxon>
        <taxon>Cirrhinus</taxon>
    </lineage>
</organism>
<comment type="caution">
    <text evidence="2">The sequence shown here is derived from an EMBL/GenBank/DDBJ whole genome shotgun (WGS) entry which is preliminary data.</text>
</comment>
<accession>A0ABR3N1Q7</accession>
<gene>
    <name evidence="2" type="ORF">QQF64_029830</name>
</gene>
<sequence length="90" mass="10364">MPNGIPYCQVARFHTHRGRYLHCMPPGVKKDRIQDIAKYWLENGKARPENRGGSKKNEEHTTKKDMVRKHIQSFNCRAMVHLGESSCGVT</sequence>